<dbReference type="InterPro" id="IPR000843">
    <property type="entry name" value="HTH_LacI"/>
</dbReference>
<reference evidence="6 7" key="1">
    <citation type="submission" date="2021-10" db="EMBL/GenBank/DDBJ databases">
        <title>Anaerobic single-cell dispensing facilitates the cultivation of human gut bacteria.</title>
        <authorList>
            <person name="Afrizal A."/>
        </authorList>
    </citation>
    <scope>NUCLEOTIDE SEQUENCE [LARGE SCALE GENOMIC DNA]</scope>
    <source>
        <strain evidence="6 7">CLA-AA-H200</strain>
    </source>
</reference>
<evidence type="ECO:0000259" key="5">
    <source>
        <dbReference type="PROSITE" id="PS50932"/>
    </source>
</evidence>
<sequence>MTTIQDIADKLGISKGTVSKALNNAPDISETLQKQVLETAVELGYTRLRRYKKPTRRLCVIVQKDNIEYLEPHHFAYDIIMGFRQMAEPAGYEVEIIPLDVKFQREITYDIFMLQNDFAGSFILGFSLGEPWMKEFSSSRTPAVLYDNHMIGNPNTAYVGIDNNEGMELAVGYLKKLGHQKIGYLSSALGSHIMQVRHRAFFQAMHSHGLKADSSYAGCSYYLSECMEKHLPRLLKEGMTAVICCQDTFASAAITQCQQMGYQVPRDISIVGFDDIPLAPYTSPPLTTVRQDRTELGKSGFYALSSLLNGVSIGTMLLHAELMARQSTAPVRSEEQDRRMAKE</sequence>
<dbReference type="InterPro" id="IPR010982">
    <property type="entry name" value="Lambda_DNA-bd_dom_sf"/>
</dbReference>
<dbReference type="CDD" id="cd06267">
    <property type="entry name" value="PBP1_LacI_sugar_binding-like"/>
    <property type="match status" value="1"/>
</dbReference>
<gene>
    <name evidence="6" type="ORF">LKD70_06070</name>
</gene>
<protein>
    <submittedName>
        <fullName evidence="6">LacI family transcriptional regulator</fullName>
    </submittedName>
</protein>
<dbReference type="Pfam" id="PF00356">
    <property type="entry name" value="LacI"/>
    <property type="match status" value="1"/>
</dbReference>
<dbReference type="RefSeq" id="WP_227707142.1">
    <property type="nucleotide sequence ID" value="NZ_JAJEQX010000008.1"/>
</dbReference>
<dbReference type="Pfam" id="PF13377">
    <property type="entry name" value="Peripla_BP_3"/>
    <property type="match status" value="1"/>
</dbReference>
<dbReference type="PANTHER" id="PTHR30146">
    <property type="entry name" value="LACI-RELATED TRANSCRIPTIONAL REPRESSOR"/>
    <property type="match status" value="1"/>
</dbReference>
<dbReference type="SUPFAM" id="SSF47413">
    <property type="entry name" value="lambda repressor-like DNA-binding domains"/>
    <property type="match status" value="1"/>
</dbReference>
<dbReference type="SMART" id="SM00354">
    <property type="entry name" value="HTH_LACI"/>
    <property type="match status" value="1"/>
</dbReference>
<dbReference type="Gene3D" id="1.10.260.40">
    <property type="entry name" value="lambda repressor-like DNA-binding domains"/>
    <property type="match status" value="1"/>
</dbReference>
<keyword evidence="2" id="KW-0805">Transcription regulation</keyword>
<organism evidence="6 7">
    <name type="scientific">Ruminococcus turbiniformis</name>
    <dbReference type="NCBI Taxonomy" id="2881258"/>
    <lineage>
        <taxon>Bacteria</taxon>
        <taxon>Bacillati</taxon>
        <taxon>Bacillota</taxon>
        <taxon>Clostridia</taxon>
        <taxon>Eubacteriales</taxon>
        <taxon>Oscillospiraceae</taxon>
        <taxon>Ruminococcus</taxon>
    </lineage>
</organism>
<dbReference type="EMBL" id="JAJEQX010000008">
    <property type="protein sequence ID" value="MCC2254004.1"/>
    <property type="molecule type" value="Genomic_DNA"/>
</dbReference>
<name>A0ABS8FWN6_9FIRM</name>
<evidence type="ECO:0000313" key="6">
    <source>
        <dbReference type="EMBL" id="MCC2254004.1"/>
    </source>
</evidence>
<accession>A0ABS8FWN6</accession>
<dbReference type="Proteomes" id="UP001198151">
    <property type="component" value="Unassembled WGS sequence"/>
</dbReference>
<dbReference type="CDD" id="cd01392">
    <property type="entry name" value="HTH_LacI"/>
    <property type="match status" value="1"/>
</dbReference>
<evidence type="ECO:0000256" key="1">
    <source>
        <dbReference type="ARBA" id="ARBA00022491"/>
    </source>
</evidence>
<evidence type="ECO:0000256" key="2">
    <source>
        <dbReference type="ARBA" id="ARBA00023015"/>
    </source>
</evidence>
<proteinExistence type="predicted"/>
<evidence type="ECO:0000256" key="3">
    <source>
        <dbReference type="ARBA" id="ARBA00023125"/>
    </source>
</evidence>
<dbReference type="PROSITE" id="PS50932">
    <property type="entry name" value="HTH_LACI_2"/>
    <property type="match status" value="1"/>
</dbReference>
<keyword evidence="4" id="KW-0804">Transcription</keyword>
<dbReference type="Gene3D" id="3.40.50.2300">
    <property type="match status" value="2"/>
</dbReference>
<keyword evidence="1" id="KW-0678">Repressor</keyword>
<keyword evidence="3" id="KW-0238">DNA-binding</keyword>
<dbReference type="InterPro" id="IPR046335">
    <property type="entry name" value="LacI/GalR-like_sensor"/>
</dbReference>
<dbReference type="InterPro" id="IPR028082">
    <property type="entry name" value="Peripla_BP_I"/>
</dbReference>
<keyword evidence="7" id="KW-1185">Reference proteome</keyword>
<feature type="domain" description="HTH lacI-type" evidence="5">
    <location>
        <begin position="2"/>
        <end position="50"/>
    </location>
</feature>
<dbReference type="SUPFAM" id="SSF53822">
    <property type="entry name" value="Periplasmic binding protein-like I"/>
    <property type="match status" value="1"/>
</dbReference>
<evidence type="ECO:0000313" key="7">
    <source>
        <dbReference type="Proteomes" id="UP001198151"/>
    </source>
</evidence>
<comment type="caution">
    <text evidence="6">The sequence shown here is derived from an EMBL/GenBank/DDBJ whole genome shotgun (WGS) entry which is preliminary data.</text>
</comment>
<evidence type="ECO:0000256" key="4">
    <source>
        <dbReference type="ARBA" id="ARBA00023163"/>
    </source>
</evidence>
<dbReference type="PANTHER" id="PTHR30146:SF151">
    <property type="entry name" value="HTH-TYPE TRANSCRIPTIONAL REPRESSOR CYTR"/>
    <property type="match status" value="1"/>
</dbReference>